<organism evidence="10 11">
    <name type="scientific">Candidatus Gottesmanbacteria bacterium GW2011_GWA2_47_9</name>
    <dbReference type="NCBI Taxonomy" id="1618445"/>
    <lineage>
        <taxon>Bacteria</taxon>
        <taxon>Candidatus Gottesmaniibacteriota</taxon>
    </lineage>
</organism>
<evidence type="ECO:0000256" key="4">
    <source>
        <dbReference type="PIRSR" id="PIRSR000185-1"/>
    </source>
</evidence>
<comment type="similarity">
    <text evidence="1 3 7">Belongs to the Glu/Leu/Phe/Val dehydrogenases family.</text>
</comment>
<dbReference type="Pfam" id="PF02812">
    <property type="entry name" value="ELFV_dehydrog_N"/>
    <property type="match status" value="1"/>
</dbReference>
<dbReference type="Proteomes" id="UP000034739">
    <property type="component" value="Unassembled WGS sequence"/>
</dbReference>
<evidence type="ECO:0000256" key="7">
    <source>
        <dbReference type="RuleBase" id="RU004417"/>
    </source>
</evidence>
<dbReference type="CDD" id="cd01076">
    <property type="entry name" value="NAD_bind_1_Glu_DH"/>
    <property type="match status" value="1"/>
</dbReference>
<dbReference type="InterPro" id="IPR033524">
    <property type="entry name" value="Glu/Leu/Phe/Val_DH_AS"/>
</dbReference>
<evidence type="ECO:0000256" key="8">
    <source>
        <dbReference type="SAM" id="Coils"/>
    </source>
</evidence>
<name>A0A0G1U0M5_9BACT</name>
<dbReference type="InterPro" id="IPR006097">
    <property type="entry name" value="Glu/Leu/Phe/Val/Trp_DH_dimer"/>
</dbReference>
<dbReference type="EMBL" id="LCOY01000022">
    <property type="protein sequence ID" value="KKU87611.1"/>
    <property type="molecule type" value="Genomic_DNA"/>
</dbReference>
<evidence type="ECO:0000256" key="6">
    <source>
        <dbReference type="PIRSR" id="PIRSR000185-3"/>
    </source>
</evidence>
<dbReference type="PANTHER" id="PTHR11606">
    <property type="entry name" value="GLUTAMATE DEHYDROGENASE"/>
    <property type="match status" value="1"/>
</dbReference>
<comment type="caution">
    <text evidence="10">The sequence shown here is derived from an EMBL/GenBank/DDBJ whole genome shotgun (WGS) entry which is preliminary data.</text>
</comment>
<dbReference type="Pfam" id="PF00208">
    <property type="entry name" value="ELFV_dehydrog"/>
    <property type="match status" value="1"/>
</dbReference>
<dbReference type="InterPro" id="IPR014362">
    <property type="entry name" value="Glu_DH"/>
</dbReference>
<feature type="binding site" evidence="5">
    <location>
        <position position="387"/>
    </location>
    <ligand>
        <name>substrate</name>
    </ligand>
</feature>
<protein>
    <recommendedName>
        <fullName evidence="3">Glutamate dehydrogenase</fullName>
    </recommendedName>
</protein>
<dbReference type="PANTHER" id="PTHR11606:SF13">
    <property type="entry name" value="GLUTAMATE DEHYDROGENASE 1, MITOCHONDRIAL"/>
    <property type="match status" value="1"/>
</dbReference>
<keyword evidence="2 3" id="KW-0560">Oxidoreductase</keyword>
<evidence type="ECO:0000313" key="11">
    <source>
        <dbReference type="Proteomes" id="UP000034739"/>
    </source>
</evidence>
<dbReference type="GO" id="GO:0006538">
    <property type="term" value="P:L-glutamate catabolic process"/>
    <property type="evidence" value="ECO:0007669"/>
    <property type="project" value="TreeGrafter"/>
</dbReference>
<feature type="binding site" evidence="5">
    <location>
        <position position="208"/>
    </location>
    <ligand>
        <name>NAD(+)</name>
        <dbReference type="ChEBI" id="CHEBI:57540"/>
    </ligand>
</feature>
<dbReference type="GO" id="GO:0000166">
    <property type="term" value="F:nucleotide binding"/>
    <property type="evidence" value="ECO:0007669"/>
    <property type="project" value="UniProtKB-KW"/>
</dbReference>
<keyword evidence="8" id="KW-0175">Coiled coil</keyword>
<dbReference type="PATRIC" id="fig|1618445.3.peg.718"/>
<evidence type="ECO:0000259" key="9">
    <source>
        <dbReference type="SMART" id="SM00839"/>
    </source>
</evidence>
<dbReference type="InterPro" id="IPR006095">
    <property type="entry name" value="Glu/Leu/Phe/Val/Trp_DH"/>
</dbReference>
<feature type="coiled-coil region" evidence="8">
    <location>
        <begin position="7"/>
        <end position="34"/>
    </location>
</feature>
<evidence type="ECO:0000313" key="10">
    <source>
        <dbReference type="EMBL" id="KKU87611.1"/>
    </source>
</evidence>
<feature type="binding site" evidence="5">
    <location>
        <position position="243"/>
    </location>
    <ligand>
        <name>NAD(+)</name>
        <dbReference type="ChEBI" id="CHEBI:57540"/>
    </ligand>
</feature>
<keyword evidence="5" id="KW-0520">NAD</keyword>
<feature type="active site" description="Proton donor" evidence="4">
    <location>
        <position position="116"/>
    </location>
</feature>
<dbReference type="PRINTS" id="PR00082">
    <property type="entry name" value="GLFDHDRGNASE"/>
</dbReference>
<feature type="binding site" evidence="5">
    <location>
        <position position="80"/>
    </location>
    <ligand>
        <name>substrate</name>
    </ligand>
</feature>
<sequence>MGTINPFESAMKQLQNAARVLQRAESNEQRVKSKLQSKIEILKQPQRILNVTIPVVMDDGSTKIFQGYRVQYNNARGPYKGGIRYHPNVSLDEVKALSFWMAMKCAVADLPLGGGKGGVVVDPKMLSKSELERLTRGYADRIWDVVGPYVDVPAPDVNTNAQIMEWLLDELKILDAKMNIKRSRKEQLATITGKSVDKGGSEGREEATGLGGLFVLQAVLKKLNSKPKTLSSPLTVAVQGFGNVGYNIAKFLHENALPAGRQGFRVVAVSDSRGGIYVPDGVNPALTLECKKKNGYLAGCYCSGSVCDLNKGKPITNEALLELPVDIIVPAALENVITAENAKRIKAKVVLEMANGPTTPEADTILYRRGIPVIPDILSNSGGVTVSAFEWEQNLKGEHWTKTDVNRKLRKKMESAVDVIWATSKKHKIDLRTAAFVVALGRILKAME</sequence>
<dbReference type="Gene3D" id="3.40.50.720">
    <property type="entry name" value="NAD(P)-binding Rossmann-like Domain"/>
    <property type="match status" value="1"/>
</dbReference>
<evidence type="ECO:0000256" key="5">
    <source>
        <dbReference type="PIRSR" id="PIRSR000185-2"/>
    </source>
</evidence>
<dbReference type="PIRSF" id="PIRSF000185">
    <property type="entry name" value="Glu_DH"/>
    <property type="match status" value="1"/>
</dbReference>
<evidence type="ECO:0000256" key="3">
    <source>
        <dbReference type="PIRNR" id="PIRNR000185"/>
    </source>
</evidence>
<keyword evidence="5" id="KW-0547">Nucleotide-binding</keyword>
<reference evidence="10 11" key="1">
    <citation type="journal article" date="2015" name="Nature">
        <title>rRNA introns, odd ribosomes, and small enigmatic genomes across a large radiation of phyla.</title>
        <authorList>
            <person name="Brown C.T."/>
            <person name="Hug L.A."/>
            <person name="Thomas B.C."/>
            <person name="Sharon I."/>
            <person name="Castelle C.J."/>
            <person name="Singh A."/>
            <person name="Wilkins M.J."/>
            <person name="Williams K.H."/>
            <person name="Banfield J.F."/>
        </authorList>
    </citation>
    <scope>NUCLEOTIDE SEQUENCE [LARGE SCALE GENOMIC DNA]</scope>
</reference>
<dbReference type="InterPro" id="IPR046346">
    <property type="entry name" value="Aminoacid_DH-like_N_sf"/>
</dbReference>
<dbReference type="Gene3D" id="3.40.50.10860">
    <property type="entry name" value="Leucine Dehydrogenase, chain A, domain 1"/>
    <property type="match status" value="1"/>
</dbReference>
<dbReference type="GO" id="GO:0004352">
    <property type="term" value="F:glutamate dehydrogenase (NAD+) activity"/>
    <property type="evidence" value="ECO:0007669"/>
    <property type="project" value="TreeGrafter"/>
</dbReference>
<gene>
    <name evidence="10" type="ORF">UY16_C0022G0011</name>
</gene>
<dbReference type="SUPFAM" id="SSF51735">
    <property type="entry name" value="NAD(P)-binding Rossmann-fold domains"/>
    <property type="match status" value="1"/>
</dbReference>
<evidence type="ECO:0000256" key="1">
    <source>
        <dbReference type="ARBA" id="ARBA00006382"/>
    </source>
</evidence>
<feature type="domain" description="Glutamate/phenylalanine/leucine/valine/L-tryptophan dehydrogenase C-terminal" evidence="9">
    <location>
        <begin position="201"/>
        <end position="448"/>
    </location>
</feature>
<dbReference type="PROSITE" id="PS00074">
    <property type="entry name" value="GLFV_DEHYDROGENASE"/>
    <property type="match status" value="1"/>
</dbReference>
<feature type="site" description="Important for catalysis" evidence="6">
    <location>
        <position position="156"/>
    </location>
</feature>
<accession>A0A0G1U0M5</accession>
<evidence type="ECO:0000256" key="2">
    <source>
        <dbReference type="ARBA" id="ARBA00023002"/>
    </source>
</evidence>
<feature type="binding site" evidence="5">
    <location>
        <position position="104"/>
    </location>
    <ligand>
        <name>substrate</name>
    </ligand>
</feature>
<dbReference type="SMART" id="SM00839">
    <property type="entry name" value="ELFV_dehydrog"/>
    <property type="match status" value="1"/>
</dbReference>
<dbReference type="InterPro" id="IPR006096">
    <property type="entry name" value="Glu/Leu/Phe/Val/Trp_DH_C"/>
</dbReference>
<dbReference type="InterPro" id="IPR036291">
    <property type="entry name" value="NAD(P)-bd_dom_sf"/>
</dbReference>
<proteinExistence type="inferred from homology"/>
<dbReference type="SUPFAM" id="SSF53223">
    <property type="entry name" value="Aminoacid dehydrogenase-like, N-terminal domain"/>
    <property type="match status" value="1"/>
</dbReference>
<dbReference type="InterPro" id="IPR033922">
    <property type="entry name" value="NAD_bind_Glu_DH"/>
</dbReference>
<dbReference type="AlphaFoldDB" id="A0A0G1U0M5"/>